<evidence type="ECO:0000259" key="2">
    <source>
        <dbReference type="SMART" id="SM00939"/>
    </source>
</evidence>
<keyword evidence="4" id="KW-1185">Reference proteome</keyword>
<gene>
    <name evidence="3" type="ORF">QO005_003186</name>
</gene>
<dbReference type="SUPFAM" id="SSF49785">
    <property type="entry name" value="Galactose-binding domain-like"/>
    <property type="match status" value="1"/>
</dbReference>
<dbReference type="RefSeq" id="WP_307159022.1">
    <property type="nucleotide sequence ID" value="NZ_JAUSWH010000010.1"/>
</dbReference>
<proteinExistence type="predicted"/>
<dbReference type="GO" id="GO:0016787">
    <property type="term" value="F:hydrolase activity"/>
    <property type="evidence" value="ECO:0007669"/>
    <property type="project" value="UniProtKB-KW"/>
</dbReference>
<reference evidence="3 4" key="1">
    <citation type="submission" date="2023-07" db="EMBL/GenBank/DDBJ databases">
        <title>Genomic Encyclopedia of Type Strains, Phase IV (KMG-IV): sequencing the most valuable type-strain genomes for metagenomic binning, comparative biology and taxonomic classification.</title>
        <authorList>
            <person name="Goeker M."/>
        </authorList>
    </citation>
    <scope>NUCLEOTIDE SEQUENCE [LARGE SCALE GENOMIC DNA]</scope>
    <source>
        <strain evidence="3 4">DSM 100301</strain>
    </source>
</reference>
<evidence type="ECO:0000256" key="1">
    <source>
        <dbReference type="ARBA" id="ARBA00022801"/>
    </source>
</evidence>
<feature type="domain" description="Xaa-Pro dipeptidyl-peptidase C-terminal" evidence="2">
    <location>
        <begin position="303"/>
        <end position="536"/>
    </location>
</feature>
<dbReference type="EMBL" id="JAUSWH010000010">
    <property type="protein sequence ID" value="MDQ0456841.1"/>
    <property type="molecule type" value="Genomic_DNA"/>
</dbReference>
<dbReference type="Gene3D" id="2.60.120.260">
    <property type="entry name" value="Galactose-binding domain-like"/>
    <property type="match status" value="1"/>
</dbReference>
<evidence type="ECO:0000313" key="4">
    <source>
        <dbReference type="Proteomes" id="UP001235269"/>
    </source>
</evidence>
<dbReference type="Pfam" id="PF02129">
    <property type="entry name" value="Peptidase_S15"/>
    <property type="match status" value="1"/>
</dbReference>
<dbReference type="InterPro" id="IPR029058">
    <property type="entry name" value="AB_hydrolase_fold"/>
</dbReference>
<dbReference type="Proteomes" id="UP001235269">
    <property type="component" value="Unassembled WGS sequence"/>
</dbReference>
<dbReference type="NCBIfam" id="TIGR00976">
    <property type="entry name" value="CocE_NonD"/>
    <property type="match status" value="1"/>
</dbReference>
<dbReference type="InterPro" id="IPR008979">
    <property type="entry name" value="Galactose-bd-like_sf"/>
</dbReference>
<organism evidence="3 4">
    <name type="scientific">Rhizobium paknamense</name>
    <dbReference type="NCBI Taxonomy" id="1206817"/>
    <lineage>
        <taxon>Bacteria</taxon>
        <taxon>Pseudomonadati</taxon>
        <taxon>Pseudomonadota</taxon>
        <taxon>Alphaproteobacteria</taxon>
        <taxon>Hyphomicrobiales</taxon>
        <taxon>Rhizobiaceae</taxon>
        <taxon>Rhizobium/Agrobacterium group</taxon>
        <taxon>Rhizobium</taxon>
    </lineage>
</organism>
<sequence>MLPVAEPEIIRTAMADGTELVADLYRPADGGPYPVLVLRLPYGRAVASTVVLAHPAWYAAQGYLVLVQDVRGRGASGGRFRVLEDDVDDGAETLALAADLKGGNGQVASYGFSYHGMNQFMALSGAIRAGTRRPDAMAVVMAAWNVRDHWAYEGNAFRLQENREWARQMAVEVARRAGDEAVVAALLSGFSQAEASDVHPGLLQQASAYSHYADWLADDAAYWRRVSPDHALEGLVPDLPVLHVGGWHDVMLEGTFAAFSAFSAKSRQQRLMIGPWTHIPWGRHSGALDCGPEAAEGVDREIVGFFDEVLKGRELAQSPVRLYDAGKAGWRDFPTPPAVETVTLFPGSNGRAATTSHDGWLMPEPQQACTDFLVHDPWRPAPAHGLHLGAPYGFADRCMVDDRADVAVYTSPPLAEALVLCGAADLAVNITSDRPGFDLCCMLSMVTPDARAIAITGGYRTLLKEEKSQPFAMTLRPAMMTVPAGYRLRLSLQASAFPAFAVNPGSGRPAHQSPAQQAEVTTLRIMTGAEAASRLTLPILPPSGLIFA</sequence>
<dbReference type="Gene3D" id="1.10.3020.10">
    <property type="entry name" value="alpha-amino acid ester hydrolase ( Helical cap domain)"/>
    <property type="match status" value="1"/>
</dbReference>
<dbReference type="Pfam" id="PF08530">
    <property type="entry name" value="PepX_C"/>
    <property type="match status" value="1"/>
</dbReference>
<dbReference type="SMART" id="SM00939">
    <property type="entry name" value="PepX_C"/>
    <property type="match status" value="1"/>
</dbReference>
<dbReference type="InterPro" id="IPR013736">
    <property type="entry name" value="Xaa-Pro_dipept_C"/>
</dbReference>
<protein>
    <submittedName>
        <fullName evidence="3">CocE/NonD family hydrolase</fullName>
    </submittedName>
</protein>
<dbReference type="Gene3D" id="3.40.50.1820">
    <property type="entry name" value="alpha/beta hydrolase"/>
    <property type="match status" value="1"/>
</dbReference>
<name>A0ABU0IF21_9HYPH</name>
<dbReference type="InterPro" id="IPR005674">
    <property type="entry name" value="CocE/Ser_esterase"/>
</dbReference>
<keyword evidence="1 3" id="KW-0378">Hydrolase</keyword>
<comment type="caution">
    <text evidence="3">The sequence shown here is derived from an EMBL/GenBank/DDBJ whole genome shotgun (WGS) entry which is preliminary data.</text>
</comment>
<dbReference type="InterPro" id="IPR000383">
    <property type="entry name" value="Xaa-Pro-like_dom"/>
</dbReference>
<dbReference type="SUPFAM" id="SSF53474">
    <property type="entry name" value="alpha/beta-Hydrolases"/>
    <property type="match status" value="1"/>
</dbReference>
<accession>A0ABU0IF21</accession>
<evidence type="ECO:0000313" key="3">
    <source>
        <dbReference type="EMBL" id="MDQ0456841.1"/>
    </source>
</evidence>